<evidence type="ECO:0000313" key="6">
    <source>
        <dbReference type="Proteomes" id="UP000290289"/>
    </source>
</evidence>
<dbReference type="InterPro" id="IPR000806">
    <property type="entry name" value="RabGDI"/>
</dbReference>
<dbReference type="GO" id="GO:0005737">
    <property type="term" value="C:cytoplasm"/>
    <property type="evidence" value="ECO:0007669"/>
    <property type="project" value="TreeGrafter"/>
</dbReference>
<dbReference type="Pfam" id="PF00996">
    <property type="entry name" value="GDI"/>
    <property type="match status" value="1"/>
</dbReference>
<evidence type="ECO:0000259" key="4">
    <source>
        <dbReference type="Pfam" id="PF13952"/>
    </source>
</evidence>
<dbReference type="PANTHER" id="PTHR11787">
    <property type="entry name" value="RAB GDP-DISSOCIATION INHIBITOR"/>
    <property type="match status" value="1"/>
</dbReference>
<gene>
    <name evidence="5" type="ORF">DVH24_021943</name>
</gene>
<evidence type="ECO:0000313" key="5">
    <source>
        <dbReference type="EMBL" id="RXH86670.1"/>
    </source>
</evidence>
<name>A0A498IU08_MALDO</name>
<dbReference type="InterPro" id="IPR018203">
    <property type="entry name" value="GDP_dissociation_inhibitor"/>
</dbReference>
<dbReference type="GO" id="GO:0005093">
    <property type="term" value="F:Rab GDP-dissociation inhibitor activity"/>
    <property type="evidence" value="ECO:0007669"/>
    <property type="project" value="InterPro"/>
</dbReference>
<evidence type="ECO:0000256" key="2">
    <source>
        <dbReference type="RuleBase" id="RU363124"/>
    </source>
</evidence>
<accession>A0A498IU08</accession>
<dbReference type="GO" id="GO:0016192">
    <property type="term" value="P:vesicle-mediated transport"/>
    <property type="evidence" value="ECO:0007669"/>
    <property type="project" value="TreeGrafter"/>
</dbReference>
<dbReference type="InterPro" id="IPR025312">
    <property type="entry name" value="DUF4216"/>
</dbReference>
<dbReference type="Proteomes" id="UP000290289">
    <property type="component" value="Chromosome 10"/>
</dbReference>
<feature type="compositionally biased region" description="Acidic residues" evidence="3">
    <location>
        <begin position="363"/>
        <end position="374"/>
    </location>
</feature>
<organism evidence="5 6">
    <name type="scientific">Malus domestica</name>
    <name type="common">Apple</name>
    <name type="synonym">Pyrus malus</name>
    <dbReference type="NCBI Taxonomy" id="3750"/>
    <lineage>
        <taxon>Eukaryota</taxon>
        <taxon>Viridiplantae</taxon>
        <taxon>Streptophyta</taxon>
        <taxon>Embryophyta</taxon>
        <taxon>Tracheophyta</taxon>
        <taxon>Spermatophyta</taxon>
        <taxon>Magnoliopsida</taxon>
        <taxon>eudicotyledons</taxon>
        <taxon>Gunneridae</taxon>
        <taxon>Pentapetalae</taxon>
        <taxon>rosids</taxon>
        <taxon>fabids</taxon>
        <taxon>Rosales</taxon>
        <taxon>Rosaceae</taxon>
        <taxon>Amygdaloideae</taxon>
        <taxon>Maleae</taxon>
        <taxon>Malus</taxon>
    </lineage>
</organism>
<feature type="compositionally biased region" description="Acidic residues" evidence="3">
    <location>
        <begin position="391"/>
        <end position="400"/>
    </location>
</feature>
<dbReference type="EMBL" id="RDQH01000336">
    <property type="protein sequence ID" value="RXH86670.1"/>
    <property type="molecule type" value="Genomic_DNA"/>
</dbReference>
<evidence type="ECO:0000256" key="1">
    <source>
        <dbReference type="ARBA" id="ARBA00005593"/>
    </source>
</evidence>
<proteinExistence type="inferred from homology"/>
<comment type="similarity">
    <text evidence="1 2">Belongs to the Rab GDI family.</text>
</comment>
<feature type="domain" description="DUF4216" evidence="4">
    <location>
        <begin position="286"/>
        <end position="350"/>
    </location>
</feature>
<sequence length="400" mass="46182">MKRLPNLLIHSFFSLKIERTKFTVIYDGKGSSPDLFPSYPRDLVISPVHLISCGQFSLGSQGSSNYMEALKSPFMGLFEKRIACKFILYVQDYSETNPKTHEGMDLTRVTTRDLIAKYGLDDNNVDFIGHALALHRDDCYLNEPTLDIVKRMKVDFNEEEKVISVTSEGETAKCKKVVCDPSYLANKVRKVGKVARVIAIMSHPIPNTNESHLLLRQLVQLYYDNKVDKQMLSLALGPERRVKYYLGYYMSGFRFHTLQHDENKKKHKIVELWLRGRIRLIVCLGNRVVLFNCEWYDIVRKGTGYKIDRYGIIHINTTRKLNTKEPFVLANQATQAFYVREIKNKAWSYVVETKPINVYEMPNVDDDDDDDDDDKPYQEEEAHGGIQANQNDDENDEIVG</sequence>
<dbReference type="SUPFAM" id="SSF51905">
    <property type="entry name" value="FAD/NAD(P)-binding domain"/>
    <property type="match status" value="1"/>
</dbReference>
<dbReference type="PRINTS" id="PR00892">
    <property type="entry name" value="RABGDI"/>
</dbReference>
<keyword evidence="6" id="KW-1185">Reference proteome</keyword>
<evidence type="ECO:0000256" key="3">
    <source>
        <dbReference type="SAM" id="MobiDB-lite"/>
    </source>
</evidence>
<dbReference type="InterPro" id="IPR036188">
    <property type="entry name" value="FAD/NAD-bd_sf"/>
</dbReference>
<comment type="caution">
    <text evidence="5">The sequence shown here is derived from an EMBL/GenBank/DDBJ whole genome shotgun (WGS) entry which is preliminary data.</text>
</comment>
<reference evidence="5 6" key="1">
    <citation type="submission" date="2018-10" db="EMBL/GenBank/DDBJ databases">
        <title>A high-quality apple genome assembly.</title>
        <authorList>
            <person name="Hu J."/>
        </authorList>
    </citation>
    <scope>NUCLEOTIDE SEQUENCE [LARGE SCALE GENOMIC DNA]</scope>
    <source>
        <strain evidence="6">cv. HFTH1</strain>
        <tissue evidence="5">Young leaf</tissue>
    </source>
</reference>
<dbReference type="GO" id="GO:0015031">
    <property type="term" value="P:protein transport"/>
    <property type="evidence" value="ECO:0007669"/>
    <property type="project" value="InterPro"/>
</dbReference>
<dbReference type="STRING" id="3750.A0A498IU08"/>
<dbReference type="GO" id="GO:0007264">
    <property type="term" value="P:small GTPase-mediated signal transduction"/>
    <property type="evidence" value="ECO:0007669"/>
    <property type="project" value="InterPro"/>
</dbReference>
<dbReference type="PANTHER" id="PTHR11787:SF8">
    <property type="entry name" value="RAB GDP DISSOCIATION INHIBITOR"/>
    <property type="match status" value="1"/>
</dbReference>
<dbReference type="Gene3D" id="1.10.405.10">
    <property type="entry name" value="Guanine Nucleotide Dissociation Inhibitor, domain 1"/>
    <property type="match status" value="1"/>
</dbReference>
<dbReference type="AlphaFoldDB" id="A0A498IU08"/>
<dbReference type="Pfam" id="PF13952">
    <property type="entry name" value="DUF4216"/>
    <property type="match status" value="1"/>
</dbReference>
<feature type="region of interest" description="Disordered" evidence="3">
    <location>
        <begin position="360"/>
        <end position="400"/>
    </location>
</feature>
<protein>
    <recommendedName>
        <fullName evidence="2">Guanosine nucleotide diphosphate dissociation inhibitor</fullName>
    </recommendedName>
</protein>